<dbReference type="AlphaFoldDB" id="A0A127B7L2"/>
<dbReference type="GO" id="GO:0031415">
    <property type="term" value="C:NatA complex"/>
    <property type="evidence" value="ECO:0007669"/>
    <property type="project" value="InterPro"/>
</dbReference>
<name>A0A127B7L2_9EURY</name>
<dbReference type="OrthoDB" id="43754at2157"/>
<dbReference type="Gene3D" id="3.40.630.30">
    <property type="match status" value="1"/>
</dbReference>
<dbReference type="InterPro" id="IPR045047">
    <property type="entry name" value="Ard1-like"/>
</dbReference>
<feature type="domain" description="N-acetyltransferase" evidence="3">
    <location>
        <begin position="20"/>
        <end position="164"/>
    </location>
</feature>
<keyword evidence="2" id="KW-0012">Acyltransferase</keyword>
<dbReference type="InterPro" id="IPR016181">
    <property type="entry name" value="Acyl_CoA_acyltransferase"/>
</dbReference>
<reference evidence="5" key="1">
    <citation type="submission" date="2015-02" db="EMBL/GenBank/DDBJ databases">
        <title>Pyrococcus kukulkanii sp. nov., a novel hyperthermophilic archaeon isolated from a deep-sea hydrothermal vent at the Guaymas Basin.</title>
        <authorList>
            <person name="Oger P.M."/>
            <person name="Callac N."/>
            <person name="Jebbar M."/>
            <person name="Godfroy A."/>
        </authorList>
    </citation>
    <scope>NUCLEOTIDE SEQUENCE [LARGE SCALE GENOMIC DNA]</scope>
    <source>
        <strain evidence="5">NCB100</strain>
    </source>
</reference>
<dbReference type="KEGG" id="pyc:TQ32_01025"/>
<dbReference type="PATRIC" id="fig|1609559.3.peg.216"/>
<dbReference type="EMBL" id="CP010835">
    <property type="protein sequence ID" value="AMM53234.1"/>
    <property type="molecule type" value="Genomic_DNA"/>
</dbReference>
<dbReference type="PANTHER" id="PTHR23091:SF4">
    <property type="entry name" value="N-TERMINAL AMINO-ACID N(ALPHA)-ACETYLTRANSFERASE NATA"/>
    <property type="match status" value="1"/>
</dbReference>
<evidence type="ECO:0000259" key="3">
    <source>
        <dbReference type="PROSITE" id="PS51186"/>
    </source>
</evidence>
<dbReference type="PROSITE" id="PS51186">
    <property type="entry name" value="GNAT"/>
    <property type="match status" value="1"/>
</dbReference>
<keyword evidence="1" id="KW-0808">Transferase</keyword>
<evidence type="ECO:0000313" key="4">
    <source>
        <dbReference type="EMBL" id="AMM53234.1"/>
    </source>
</evidence>
<dbReference type="InterPro" id="IPR000182">
    <property type="entry name" value="GNAT_dom"/>
</dbReference>
<dbReference type="GeneID" id="28490371"/>
<organism evidence="4 5">
    <name type="scientific">Pyrococcus kukulkanii</name>
    <dbReference type="NCBI Taxonomy" id="1609559"/>
    <lineage>
        <taxon>Archaea</taxon>
        <taxon>Methanobacteriati</taxon>
        <taxon>Methanobacteriota</taxon>
        <taxon>Thermococci</taxon>
        <taxon>Thermococcales</taxon>
        <taxon>Thermococcaceae</taxon>
        <taxon>Pyrococcus</taxon>
    </lineage>
</organism>
<accession>A0A127B7L2</accession>
<reference evidence="4 5" key="2">
    <citation type="journal article" date="2016" name="Int. J. Syst. Evol. Microbiol.">
        <title>Pyrococcus kukulkanii sp. nov., a hyperthermophilic, piezophilic archaeon isolated from a deep-sea hydrothermal vent.</title>
        <authorList>
            <person name="Callac N."/>
            <person name="Oger P."/>
            <person name="Lesongeur F."/>
            <person name="Rattray J.E."/>
            <person name="Vannier P."/>
            <person name="Michoud G."/>
            <person name="Beauverger M."/>
            <person name="Gayet N."/>
            <person name="Rouxel O."/>
            <person name="Jebbar M."/>
            <person name="Godfroy A."/>
        </authorList>
    </citation>
    <scope>NUCLEOTIDE SEQUENCE [LARGE SCALE GENOMIC DNA]</scope>
    <source>
        <strain evidence="4 5">NCB100</strain>
    </source>
</reference>
<dbReference type="PANTHER" id="PTHR23091">
    <property type="entry name" value="N-TERMINAL ACETYLTRANSFERASE"/>
    <property type="match status" value="1"/>
</dbReference>
<evidence type="ECO:0000256" key="1">
    <source>
        <dbReference type="ARBA" id="ARBA00022679"/>
    </source>
</evidence>
<dbReference type="Proteomes" id="UP000070587">
    <property type="component" value="Chromosome"/>
</dbReference>
<evidence type="ECO:0000313" key="5">
    <source>
        <dbReference type="Proteomes" id="UP000070587"/>
    </source>
</evidence>
<gene>
    <name evidence="4" type="ORF">TQ32_01025</name>
</gene>
<evidence type="ECO:0000256" key="2">
    <source>
        <dbReference type="ARBA" id="ARBA00023315"/>
    </source>
</evidence>
<dbReference type="RefSeq" id="WP_068320177.1">
    <property type="nucleotide sequence ID" value="NZ_CP010835.1"/>
</dbReference>
<dbReference type="InterPro" id="IPR006464">
    <property type="entry name" value="AcTrfase_RimI/Ard1"/>
</dbReference>
<dbReference type="STRING" id="1609559.TQ32_01025"/>
<dbReference type="GO" id="GO:0004596">
    <property type="term" value="F:protein-N-terminal amino-acid acetyltransferase activity"/>
    <property type="evidence" value="ECO:0007669"/>
    <property type="project" value="InterPro"/>
</dbReference>
<keyword evidence="4" id="KW-0689">Ribosomal protein</keyword>
<dbReference type="GO" id="GO:0005840">
    <property type="term" value="C:ribosome"/>
    <property type="evidence" value="ECO:0007669"/>
    <property type="project" value="UniProtKB-KW"/>
</dbReference>
<dbReference type="Pfam" id="PF00583">
    <property type="entry name" value="Acetyltransf_1"/>
    <property type="match status" value="1"/>
</dbReference>
<dbReference type="NCBIfam" id="TIGR01575">
    <property type="entry name" value="rimI"/>
    <property type="match status" value="1"/>
</dbReference>
<protein>
    <submittedName>
        <fullName evidence="4">30S ribosomal protein S18</fullName>
    </submittedName>
</protein>
<keyword evidence="4" id="KW-0687">Ribonucleoprotein</keyword>
<dbReference type="CDD" id="cd04301">
    <property type="entry name" value="NAT_SF"/>
    <property type="match status" value="1"/>
</dbReference>
<dbReference type="SUPFAM" id="SSF55729">
    <property type="entry name" value="Acyl-CoA N-acyltransferases (Nat)"/>
    <property type="match status" value="1"/>
</dbReference>
<proteinExistence type="predicted"/>
<sequence>MEDLARPEESMRRKIPISLVTIRKARLFDIPYIMEIERLSFREKYPRGLFLTFMEANPETFLVAEYNGKVIGYVMGYLKPDMEGHIMSIAVHPDYRGNGIGKALMVAVIDRLFKRGARWIGLEVRVSNERAINLYKKLGFKIVKRIISYYSDGEDAYYMILRPEDWERVRMA</sequence>